<dbReference type="CDD" id="cd00821">
    <property type="entry name" value="PH"/>
    <property type="match status" value="1"/>
</dbReference>
<gene>
    <name evidence="6" type="ORF">KC19_7G182100</name>
</gene>
<sequence length="737" mass="82311">MTRPTMEGWMVRYGRRKIGRSFFHKRYFVLESLILAYYKRQPSANEVPLKTLPIDGNCRVEDRGLETHHGHTVYVLSVYNKKDRSHRITMAAFNVQEATAWKEALEQVIDQYLNLHTTNGSMTFPPSLCKAEEDQDRDASSSDHDSQGNSGKSQADDDEDDKEPNHHRSRTVGNGPPESIEDWSRGMDPRWGNLDADAAASARRHWHLVRCQNGLRFFEEVQDGDQAALIRCKGMKAVGVVEASCAEIFELIMGIDNNSRYEWDCSFQEAHLVQEVDGHTTIIHQRLQLDFLPLFLWPRDLCYLRYWRRNDDGSYVILFRSKEHPSCPPVPGWVRAHIESGGFTICPLKPRANGEPRARVQQLVHIDLKGWGANYVPLCHHHSVIQILNSVAGLREWFAQRDGTQVLPPVPRMSKIGTGKLRNRGPPQKVASLPEMASAGLSMYDGSESEPDFQNYADSERATPMRDEVASRQFSGSKPYFGSESLIVAESVVELPAVTLDLSMLSGNLAKGDHNNGKNCWSIPDCNNFRVRSKHFLIDRSKTAAGEPLMQLVAVDWFKDVKRIDHVARRKGCVAQVAAEMGLFTVAFNVQVPAASHYSMIFYFVAAKAPEGSLLQRFVDGDDNFRNSRLKLIPSVPQGSWIVRQSVGTTPCILGKAVDCTYHRGPSYLEVDADIGSSTVANGVLGLVFGVVSALVVDMAFLIQGNGMDELPERLIGAVRVSHLSLTSATPPLPEAD</sequence>
<keyword evidence="7" id="KW-1185">Reference proteome</keyword>
<dbReference type="SUPFAM" id="SSF55961">
    <property type="entry name" value="Bet v1-like"/>
    <property type="match status" value="1"/>
</dbReference>
<name>A0A8T0HAX7_CERPU</name>
<dbReference type="InterPro" id="IPR001849">
    <property type="entry name" value="PH_domain"/>
</dbReference>
<dbReference type="SMART" id="SM00234">
    <property type="entry name" value="START"/>
    <property type="match status" value="1"/>
</dbReference>
<dbReference type="Gene3D" id="2.30.29.30">
    <property type="entry name" value="Pleckstrin-homology domain (PH domain)/Phosphotyrosine-binding domain (PTB)"/>
    <property type="match status" value="1"/>
</dbReference>
<dbReference type="PROSITE" id="PS50003">
    <property type="entry name" value="PH_DOMAIN"/>
    <property type="match status" value="1"/>
</dbReference>
<dbReference type="AlphaFoldDB" id="A0A8T0HAX7"/>
<dbReference type="Proteomes" id="UP000822688">
    <property type="component" value="Chromosome 7"/>
</dbReference>
<dbReference type="SUPFAM" id="SSF50729">
    <property type="entry name" value="PH domain-like"/>
    <property type="match status" value="1"/>
</dbReference>
<dbReference type="Pfam" id="PF01852">
    <property type="entry name" value="START"/>
    <property type="match status" value="1"/>
</dbReference>
<keyword evidence="2" id="KW-0256">Endoplasmic reticulum</keyword>
<proteinExistence type="predicted"/>
<feature type="region of interest" description="Disordered" evidence="3">
    <location>
        <begin position="124"/>
        <end position="186"/>
    </location>
</feature>
<dbReference type="GO" id="GO:0008289">
    <property type="term" value="F:lipid binding"/>
    <property type="evidence" value="ECO:0007669"/>
    <property type="project" value="InterPro"/>
</dbReference>
<feature type="region of interest" description="Disordered" evidence="3">
    <location>
        <begin position="409"/>
        <end position="430"/>
    </location>
</feature>
<dbReference type="Pfam" id="PF00169">
    <property type="entry name" value="PH"/>
    <property type="match status" value="1"/>
</dbReference>
<dbReference type="Pfam" id="PF07059">
    <property type="entry name" value="EDR2_C"/>
    <property type="match status" value="1"/>
</dbReference>
<evidence type="ECO:0000256" key="2">
    <source>
        <dbReference type="ARBA" id="ARBA00022824"/>
    </source>
</evidence>
<dbReference type="CDD" id="cd00177">
    <property type="entry name" value="START"/>
    <property type="match status" value="1"/>
</dbReference>
<comment type="subcellular location">
    <subcellularLocation>
        <location evidence="1">Endoplasmic reticulum</location>
    </subcellularLocation>
</comment>
<feature type="domain" description="START" evidence="5">
    <location>
        <begin position="206"/>
        <end position="385"/>
    </location>
</feature>
<dbReference type="GO" id="GO:0005783">
    <property type="term" value="C:endoplasmic reticulum"/>
    <property type="evidence" value="ECO:0007669"/>
    <property type="project" value="UniProtKB-SubCell"/>
</dbReference>
<dbReference type="InterPro" id="IPR045096">
    <property type="entry name" value="EDR2-like"/>
</dbReference>
<dbReference type="InterPro" id="IPR023393">
    <property type="entry name" value="START-like_dom_sf"/>
</dbReference>
<dbReference type="EMBL" id="CM026428">
    <property type="protein sequence ID" value="KAG0568045.1"/>
    <property type="molecule type" value="Genomic_DNA"/>
</dbReference>
<accession>A0A8T0HAX7</accession>
<comment type="caution">
    <text evidence="6">The sequence shown here is derived from an EMBL/GenBank/DDBJ whole genome shotgun (WGS) entry which is preliminary data.</text>
</comment>
<dbReference type="PANTHER" id="PTHR12136">
    <property type="entry name" value="ENHANCED DISEASE RESISTANCE-RELATED"/>
    <property type="match status" value="1"/>
</dbReference>
<evidence type="ECO:0000259" key="4">
    <source>
        <dbReference type="PROSITE" id="PS50003"/>
    </source>
</evidence>
<feature type="compositionally biased region" description="Basic and acidic residues" evidence="3">
    <location>
        <begin position="137"/>
        <end position="146"/>
    </location>
</feature>
<dbReference type="InterPro" id="IPR009769">
    <property type="entry name" value="EDR2_C"/>
</dbReference>
<evidence type="ECO:0000313" key="6">
    <source>
        <dbReference type="EMBL" id="KAG0568045.1"/>
    </source>
</evidence>
<protein>
    <submittedName>
        <fullName evidence="6">Uncharacterized protein</fullName>
    </submittedName>
</protein>
<dbReference type="PROSITE" id="PS50848">
    <property type="entry name" value="START"/>
    <property type="match status" value="1"/>
</dbReference>
<evidence type="ECO:0000259" key="5">
    <source>
        <dbReference type="PROSITE" id="PS50848"/>
    </source>
</evidence>
<feature type="domain" description="PH" evidence="4">
    <location>
        <begin position="3"/>
        <end position="110"/>
    </location>
</feature>
<dbReference type="Gene3D" id="3.30.530.20">
    <property type="match status" value="1"/>
</dbReference>
<dbReference type="InterPro" id="IPR011993">
    <property type="entry name" value="PH-like_dom_sf"/>
</dbReference>
<dbReference type="SMART" id="SM00233">
    <property type="entry name" value="PH"/>
    <property type="match status" value="1"/>
</dbReference>
<dbReference type="OrthoDB" id="9970435at2759"/>
<organism evidence="6 7">
    <name type="scientific">Ceratodon purpureus</name>
    <name type="common">Fire moss</name>
    <name type="synonym">Dicranum purpureum</name>
    <dbReference type="NCBI Taxonomy" id="3225"/>
    <lineage>
        <taxon>Eukaryota</taxon>
        <taxon>Viridiplantae</taxon>
        <taxon>Streptophyta</taxon>
        <taxon>Embryophyta</taxon>
        <taxon>Bryophyta</taxon>
        <taxon>Bryophytina</taxon>
        <taxon>Bryopsida</taxon>
        <taxon>Dicranidae</taxon>
        <taxon>Pseudoditrichales</taxon>
        <taxon>Ditrichaceae</taxon>
        <taxon>Ceratodon</taxon>
    </lineage>
</organism>
<evidence type="ECO:0000256" key="3">
    <source>
        <dbReference type="SAM" id="MobiDB-lite"/>
    </source>
</evidence>
<dbReference type="PANTHER" id="PTHR12136:SF100">
    <property type="entry name" value="PROTEIN ENHANCED DISEASE RESISTANCE 2-LIKE"/>
    <property type="match status" value="1"/>
</dbReference>
<reference evidence="6" key="1">
    <citation type="submission" date="2020-06" db="EMBL/GenBank/DDBJ databases">
        <title>WGS assembly of Ceratodon purpureus strain R40.</title>
        <authorList>
            <person name="Carey S.B."/>
            <person name="Jenkins J."/>
            <person name="Shu S."/>
            <person name="Lovell J.T."/>
            <person name="Sreedasyam A."/>
            <person name="Maumus F."/>
            <person name="Tiley G.P."/>
            <person name="Fernandez-Pozo N."/>
            <person name="Barry K."/>
            <person name="Chen C."/>
            <person name="Wang M."/>
            <person name="Lipzen A."/>
            <person name="Daum C."/>
            <person name="Saski C.A."/>
            <person name="Payton A.C."/>
            <person name="Mcbreen J.C."/>
            <person name="Conrad R.E."/>
            <person name="Kollar L.M."/>
            <person name="Olsson S."/>
            <person name="Huttunen S."/>
            <person name="Landis J.B."/>
            <person name="Wickett N.J."/>
            <person name="Johnson M.G."/>
            <person name="Rensing S.A."/>
            <person name="Grimwood J."/>
            <person name="Schmutz J."/>
            <person name="Mcdaniel S.F."/>
        </authorList>
    </citation>
    <scope>NUCLEOTIDE SEQUENCE</scope>
    <source>
        <strain evidence="6">R40</strain>
    </source>
</reference>
<dbReference type="InterPro" id="IPR002913">
    <property type="entry name" value="START_lipid-bd_dom"/>
</dbReference>
<evidence type="ECO:0000256" key="1">
    <source>
        <dbReference type="ARBA" id="ARBA00004240"/>
    </source>
</evidence>
<evidence type="ECO:0000313" key="7">
    <source>
        <dbReference type="Proteomes" id="UP000822688"/>
    </source>
</evidence>